<dbReference type="Proteomes" id="UP000004358">
    <property type="component" value="Unassembled WGS sequence"/>
</dbReference>
<dbReference type="STRING" id="314230.DSM3645_16325"/>
<dbReference type="EMBL" id="AANZ01000025">
    <property type="protein sequence ID" value="EAQ78031.1"/>
    <property type="molecule type" value="Genomic_DNA"/>
</dbReference>
<dbReference type="AlphaFoldDB" id="A3ZZT2"/>
<protein>
    <submittedName>
        <fullName evidence="1">Uncharacterized protein</fullName>
    </submittedName>
</protein>
<evidence type="ECO:0000313" key="2">
    <source>
        <dbReference type="Proteomes" id="UP000004358"/>
    </source>
</evidence>
<reference evidence="1 2" key="1">
    <citation type="submission" date="2006-02" db="EMBL/GenBank/DDBJ databases">
        <authorList>
            <person name="Amann R."/>
            <person name="Ferriera S."/>
            <person name="Johnson J."/>
            <person name="Kravitz S."/>
            <person name="Halpern A."/>
            <person name="Remington K."/>
            <person name="Beeson K."/>
            <person name="Tran B."/>
            <person name="Rogers Y.-H."/>
            <person name="Friedman R."/>
            <person name="Venter J.C."/>
        </authorList>
    </citation>
    <scope>NUCLEOTIDE SEQUENCE [LARGE SCALE GENOMIC DNA]</scope>
    <source>
        <strain evidence="1 2">DSM 3645</strain>
    </source>
</reference>
<gene>
    <name evidence="1" type="ORF">DSM3645_16325</name>
</gene>
<comment type="caution">
    <text evidence="1">The sequence shown here is derived from an EMBL/GenBank/DDBJ whole genome shotgun (WGS) entry which is preliminary data.</text>
</comment>
<sequence length="50" mass="5503">MNADVIAQGLSAYAPEGAAFEAERIMLDRLQELAAMRKSFAWETTLATRS</sequence>
<dbReference type="eggNOG" id="COG4185">
    <property type="taxonomic scope" value="Bacteria"/>
</dbReference>
<organism evidence="1 2">
    <name type="scientific">Blastopirellula marina DSM 3645</name>
    <dbReference type="NCBI Taxonomy" id="314230"/>
    <lineage>
        <taxon>Bacteria</taxon>
        <taxon>Pseudomonadati</taxon>
        <taxon>Planctomycetota</taxon>
        <taxon>Planctomycetia</taxon>
        <taxon>Pirellulales</taxon>
        <taxon>Pirellulaceae</taxon>
        <taxon>Blastopirellula</taxon>
    </lineage>
</organism>
<name>A3ZZT2_9BACT</name>
<proteinExistence type="predicted"/>
<dbReference type="HOGENOM" id="CLU_3115110_0_0_0"/>
<accession>A3ZZT2</accession>
<evidence type="ECO:0000313" key="1">
    <source>
        <dbReference type="EMBL" id="EAQ78031.1"/>
    </source>
</evidence>